<name>A0A073HZW0_9SPIT</name>
<evidence type="ECO:0000313" key="1">
    <source>
        <dbReference type="EMBL" id="KEJ82805.1"/>
    </source>
</evidence>
<proteinExistence type="predicted"/>
<organism evidence="1 2">
    <name type="scientific">Oxytricha trifallax</name>
    <dbReference type="NCBI Taxonomy" id="1172189"/>
    <lineage>
        <taxon>Eukaryota</taxon>
        <taxon>Sar</taxon>
        <taxon>Alveolata</taxon>
        <taxon>Ciliophora</taxon>
        <taxon>Intramacronucleata</taxon>
        <taxon>Spirotrichea</taxon>
        <taxon>Stichotrichia</taxon>
        <taxon>Sporadotrichida</taxon>
        <taxon>Oxytrichidae</taxon>
        <taxon>Oxytrichinae</taxon>
        <taxon>Oxytricha</taxon>
    </lineage>
</organism>
<protein>
    <submittedName>
        <fullName evidence="1">Uncharacterized protein</fullName>
    </submittedName>
</protein>
<evidence type="ECO:0000313" key="2">
    <source>
        <dbReference type="Proteomes" id="UP000053232"/>
    </source>
</evidence>
<sequence>MLKDIQTEMKKQTEIYQKLTESNNQTIGNTIMVSQIRSLLIYKYSPLMASKYLKIEEIDKMGK</sequence>
<gene>
    <name evidence="1" type="ORF">OXYTRIMIC_641</name>
</gene>
<comment type="caution">
    <text evidence="1">The sequence shown here is derived from an EMBL/GenBank/DDBJ whole genome shotgun (WGS) entry which is preliminary data.</text>
</comment>
<reference evidence="2" key="1">
    <citation type="journal article" date="2014" name="Cell">
        <title>The Architecture of a Scrambled Genome Reveals Massive Levels of Genomic Rearrangement during Development.</title>
        <authorList>
            <person name="Chen X."/>
            <person name="Bracht J.R."/>
            <person name="Goldman A.D."/>
            <person name="Dolzhenko E."/>
            <person name="Clay D.M."/>
            <person name="Swart E.C."/>
            <person name="Perlman D.H."/>
            <person name="Doak T.G."/>
            <person name="Stuart A."/>
            <person name="Amemiya C.T."/>
            <person name="Sebra R.P."/>
            <person name="Landweber L.F."/>
        </authorList>
    </citation>
    <scope>NUCLEOTIDE SEQUENCE [LARGE SCALE GENOMIC DNA]</scope>
    <source>
        <strain evidence="2">JRB310</strain>
    </source>
</reference>
<dbReference type="AlphaFoldDB" id="A0A073HZW0"/>
<dbReference type="EMBL" id="ARYC01003910">
    <property type="protein sequence ID" value="KEJ82805.1"/>
    <property type="molecule type" value="Genomic_DNA"/>
</dbReference>
<dbReference type="Proteomes" id="UP000053232">
    <property type="component" value="Unassembled WGS sequence"/>
</dbReference>
<accession>A0A073HZW0</accession>
<keyword evidence="2" id="KW-1185">Reference proteome</keyword>